<dbReference type="InterPro" id="IPR011993">
    <property type="entry name" value="PH-like_dom_sf"/>
</dbReference>
<dbReference type="CDD" id="cd13905">
    <property type="entry name" value="CuRO_3_tcLLC2_insect_like"/>
    <property type="match status" value="1"/>
</dbReference>
<comment type="caution">
    <text evidence="12">The sequence shown here is derived from an EMBL/GenBank/DDBJ whole genome shotgun (WGS) entry which is preliminary data.</text>
</comment>
<dbReference type="InterPro" id="IPR011706">
    <property type="entry name" value="Cu-oxidase_C"/>
</dbReference>
<evidence type="ECO:0000313" key="13">
    <source>
        <dbReference type="Proteomes" id="UP001562425"/>
    </source>
</evidence>
<dbReference type="InterPro" id="IPR038167">
    <property type="entry name" value="SSRP1_sf"/>
</dbReference>
<evidence type="ECO:0000313" key="12">
    <source>
        <dbReference type="EMBL" id="KAL1376648.1"/>
    </source>
</evidence>
<feature type="signal peptide" evidence="6">
    <location>
        <begin position="1"/>
        <end position="34"/>
    </location>
</feature>
<dbReference type="Gene3D" id="2.30.29.30">
    <property type="entry name" value="Pleckstrin-homology domain (PH domain)/Phosphotyrosine-binding domain (PTB)"/>
    <property type="match status" value="1"/>
</dbReference>
<dbReference type="Gene3D" id="2.60.40.420">
    <property type="entry name" value="Cupredoxins - blue copper proteins"/>
    <property type="match status" value="3"/>
</dbReference>
<evidence type="ECO:0000256" key="1">
    <source>
        <dbReference type="ARBA" id="ARBA00010609"/>
    </source>
</evidence>
<reference evidence="12 13" key="1">
    <citation type="submission" date="2024-05" db="EMBL/GenBank/DDBJ databases">
        <title>Culex pipiens pipiens assembly and annotation.</title>
        <authorList>
            <person name="Alout H."/>
            <person name="Durand T."/>
        </authorList>
    </citation>
    <scope>NUCLEOTIDE SEQUENCE [LARGE SCALE GENOMIC DNA]</scope>
    <source>
        <strain evidence="12">HA-2024</strain>
        <tissue evidence="12">Whole body</tissue>
    </source>
</reference>
<gene>
    <name evidence="12" type="ORF">pipiens_004339</name>
</gene>
<evidence type="ECO:0000256" key="3">
    <source>
        <dbReference type="ARBA" id="ARBA00023002"/>
    </source>
</evidence>
<evidence type="ECO:0000259" key="10">
    <source>
        <dbReference type="Pfam" id="PF07732"/>
    </source>
</evidence>
<feature type="domain" description="Plastocyanin-like" evidence="9">
    <location>
        <begin position="798"/>
        <end position="927"/>
    </location>
</feature>
<feature type="compositionally biased region" description="Basic and acidic residues" evidence="5">
    <location>
        <begin position="1283"/>
        <end position="1301"/>
    </location>
</feature>
<dbReference type="Pfam" id="PF07731">
    <property type="entry name" value="Cu-oxidase_2"/>
    <property type="match status" value="1"/>
</dbReference>
<evidence type="ECO:0000256" key="4">
    <source>
        <dbReference type="ARBA" id="ARBA00023008"/>
    </source>
</evidence>
<accession>A0ABD1CJW7</accession>
<dbReference type="InterPro" id="IPR045087">
    <property type="entry name" value="Cu-oxidase_fam"/>
</dbReference>
<dbReference type="FunFam" id="2.60.40.420:FF:000031">
    <property type="entry name" value="Laccase-2 isoform A"/>
    <property type="match status" value="1"/>
</dbReference>
<keyword evidence="6" id="KW-0732">Signal</keyword>
<dbReference type="InterPro" id="IPR002355">
    <property type="entry name" value="Cu_oxidase_Cu_BS"/>
</dbReference>
<keyword evidence="4" id="KW-0186">Copper</keyword>
<feature type="chain" id="PRO_5044777352" description="Multicopper oxidase" evidence="6">
    <location>
        <begin position="35"/>
        <end position="1301"/>
    </location>
</feature>
<feature type="domain" description="SSRP1 dimerization" evidence="8">
    <location>
        <begin position="1050"/>
        <end position="1112"/>
    </location>
</feature>
<dbReference type="Pfam" id="PF03531">
    <property type="entry name" value="SSrecog"/>
    <property type="match status" value="1"/>
</dbReference>
<evidence type="ECO:0000256" key="2">
    <source>
        <dbReference type="ARBA" id="ARBA00022723"/>
    </source>
</evidence>
<evidence type="ECO:0000259" key="9">
    <source>
        <dbReference type="Pfam" id="PF07731"/>
    </source>
</evidence>
<feature type="domain" description="Plastocyanin-like" evidence="7">
    <location>
        <begin position="460"/>
        <end position="672"/>
    </location>
</feature>
<keyword evidence="13" id="KW-1185">Reference proteome</keyword>
<organism evidence="12 13">
    <name type="scientific">Culex pipiens pipiens</name>
    <name type="common">Northern house mosquito</name>
    <dbReference type="NCBI Taxonomy" id="38569"/>
    <lineage>
        <taxon>Eukaryota</taxon>
        <taxon>Metazoa</taxon>
        <taxon>Ecdysozoa</taxon>
        <taxon>Arthropoda</taxon>
        <taxon>Hexapoda</taxon>
        <taxon>Insecta</taxon>
        <taxon>Pterygota</taxon>
        <taxon>Neoptera</taxon>
        <taxon>Endopterygota</taxon>
        <taxon>Diptera</taxon>
        <taxon>Nematocera</taxon>
        <taxon>Culicoidea</taxon>
        <taxon>Culicidae</taxon>
        <taxon>Culicinae</taxon>
        <taxon>Culicini</taxon>
        <taxon>Culex</taxon>
        <taxon>Culex</taxon>
    </lineage>
</organism>
<evidence type="ECO:0008006" key="14">
    <source>
        <dbReference type="Google" id="ProtNLM"/>
    </source>
</evidence>
<feature type="region of interest" description="Disordered" evidence="5">
    <location>
        <begin position="1240"/>
        <end position="1301"/>
    </location>
</feature>
<name>A0ABD1CJW7_CULPP</name>
<dbReference type="PANTHER" id="PTHR11709">
    <property type="entry name" value="MULTI-COPPER OXIDASE"/>
    <property type="match status" value="1"/>
</dbReference>
<keyword evidence="3" id="KW-0560">Oxidoreductase</keyword>
<dbReference type="InterPro" id="IPR008972">
    <property type="entry name" value="Cupredoxin"/>
</dbReference>
<dbReference type="CDD" id="cd13858">
    <property type="entry name" value="CuRO_1_tcLCC2_insect_like"/>
    <property type="match status" value="1"/>
</dbReference>
<dbReference type="EMBL" id="JBEHCU010011515">
    <property type="protein sequence ID" value="KAL1376648.1"/>
    <property type="molecule type" value="Genomic_DNA"/>
</dbReference>
<dbReference type="GO" id="GO:0046872">
    <property type="term" value="F:metal ion binding"/>
    <property type="evidence" value="ECO:0007669"/>
    <property type="project" value="UniProtKB-KW"/>
</dbReference>
<dbReference type="SUPFAM" id="SSF57603">
    <property type="entry name" value="FnI-like domain"/>
    <property type="match status" value="1"/>
</dbReference>
<comment type="similarity">
    <text evidence="1">Belongs to the multicopper oxidase family.</text>
</comment>
<dbReference type="FunFam" id="2.60.40.420:FF:000079">
    <property type="entry name" value="Laccase 1"/>
    <property type="match status" value="1"/>
</dbReference>
<evidence type="ECO:0000259" key="8">
    <source>
        <dbReference type="Pfam" id="PF03531"/>
    </source>
</evidence>
<dbReference type="InterPro" id="IPR013719">
    <property type="entry name" value="RTT106/SPT16-like_middle_dom"/>
</dbReference>
<dbReference type="Pfam" id="PF08512">
    <property type="entry name" value="Rttp106-like_middle"/>
    <property type="match status" value="1"/>
</dbReference>
<sequence length="1301" mass="147710">MVMISSSSSSRWRFAAFVMALGVGLTSLMSTVHGQLVSSDCDPSKCPPAVDIPETLLQVGERTGKEIVNCCEVTRIHCDYQACPEPVQFCDAARTIRARIVQGRCCTTYECDDRVQQEVQEQQDQCEVEINGTITRKRIGEKWFSMVNRTTCMNYECLRSGGESSSELFVNSIGITCNASCPQGFALQYSDRHCCPQCVQAMCRFNDRFYGEGESWPSGDGCLRYRCVKEGGLLSIMSSRKECPMMMDCPAENVVEQDCCSVCNTTRVDPVTPIPRRGIEYYDELDYSNHKCNRECLRGRKPMTCYYKFRMEWYQTMSKACYECPYNSTDCNRPHCIAADGVKRSVMVINRMMPGPAIEVCENDIIVVDVENNLMGESTTIHWHGLHMKKTPYMDGVPHISQCPISPETTFRYTFKADNPGTHFWHSHTGMQRGDGAFGALIIRRDNDPQQIMYDHDLPEHVITIQDWGHEAGVQMFVAHHHSTGDNKPPNILINGRGKYFKRFPKVPITTTAKPLDPPTTTTTPNNLDDAELIQTSSNRSFKLLTRNKRQSRTIDFNAKIFPESQYIPLKVFHVEPKKRYRFRLINAEFLNCPVELSIENHNLTVISSDSFDINPIEDLASFVSYAGERFDFIVRANQPVGNYLMRFRGLMDCDERFTSAYQVAVLRYRGAPEVEYERWPSYDFPLEGMQLNSLNKGTGNVDTLSIAEATSRDQEDLLLLREKTDFKFYVYYDFYAKDNPHFHVPDLYGFKDVINNTNRLYTPQLNHISMRMPKIPLMPGKDLLDESQFCNASSLREQGINCREQFCQCPHVLQIPLNSTVEMVLIDEGFTFDANHPFHLHGHAFRVVGMERLGGNVTAEEVKRLDEEGKLPRRLRGAPIKDTVTIPDGGYTIIRFIANNPGYWLFHCHIEFHAEIGMSLVLKVGDRSEMLSVPANFPTCSDFTPDYGRLQNSGVDRASALQLLKYNTAEKFNLKGLKERFRKFCGHLGSLSVDLVIGNYQRCVGSFGLRVFLTNGTLHRFMVFNGDEQKIASFAKKNYKLEKELSMRGWNWVTVHFKGSVLSFDFDSKKSFEIPLNHVSQCNTGKNEVTAEFHRNDDAPVNLMEMRFHMPISESADTDPVEAFQEQVMKQTSVISASGDAIAISRKIHCLTPRGRTPAIGCSYKAAAGYIYPLELHLHLSFIYVHSQPVHIRFEEIASVNFARSSARQEHRQERIQGGLANSDNENEPDAYLVRVKAEAKKCDDDDSKQSTDEDSSPNQAESLSSSKEDSEGGGGGGRLDNGTKKELKEKRNKKNERYA</sequence>
<dbReference type="Proteomes" id="UP001562425">
    <property type="component" value="Unassembled WGS sequence"/>
</dbReference>
<protein>
    <recommendedName>
        <fullName evidence="14">Multicopper oxidase</fullName>
    </recommendedName>
</protein>
<dbReference type="SUPFAM" id="SSF50729">
    <property type="entry name" value="PH domain-like"/>
    <property type="match status" value="1"/>
</dbReference>
<dbReference type="CDD" id="cd13884">
    <property type="entry name" value="CuRO_2_tcLCC_insect_like"/>
    <property type="match status" value="1"/>
</dbReference>
<dbReference type="Gene3D" id="2.30.29.220">
    <property type="entry name" value="Structure-specific recognition protein (SSRP1)"/>
    <property type="match status" value="1"/>
</dbReference>
<proteinExistence type="inferred from homology"/>
<feature type="domain" description="Histone chaperone RTT106/FACT complex subunit SPT16-like middle" evidence="11">
    <location>
        <begin position="1160"/>
        <end position="1210"/>
    </location>
</feature>
<dbReference type="PANTHER" id="PTHR11709:SF394">
    <property type="entry name" value="FI03373P-RELATED"/>
    <property type="match status" value="1"/>
</dbReference>
<dbReference type="PROSITE" id="PS00079">
    <property type="entry name" value="MULTICOPPER_OXIDASE1"/>
    <property type="match status" value="1"/>
</dbReference>
<dbReference type="Pfam" id="PF00394">
    <property type="entry name" value="Cu-oxidase"/>
    <property type="match status" value="1"/>
</dbReference>
<dbReference type="InterPro" id="IPR033138">
    <property type="entry name" value="Cu_oxidase_CS"/>
</dbReference>
<dbReference type="InterPro" id="IPR011707">
    <property type="entry name" value="Cu-oxidase-like_N"/>
</dbReference>
<evidence type="ECO:0000256" key="5">
    <source>
        <dbReference type="SAM" id="MobiDB-lite"/>
    </source>
</evidence>
<dbReference type="GO" id="GO:0016491">
    <property type="term" value="F:oxidoreductase activity"/>
    <property type="evidence" value="ECO:0007669"/>
    <property type="project" value="UniProtKB-KW"/>
</dbReference>
<dbReference type="InterPro" id="IPR024954">
    <property type="entry name" value="SSRP1_DD"/>
</dbReference>
<dbReference type="InterPro" id="IPR001117">
    <property type="entry name" value="Cu-oxidase_2nd"/>
</dbReference>
<dbReference type="PROSITE" id="PS00080">
    <property type="entry name" value="MULTICOPPER_OXIDASE2"/>
    <property type="match status" value="1"/>
</dbReference>
<feature type="domain" description="Plastocyanin-like" evidence="10">
    <location>
        <begin position="336"/>
        <end position="447"/>
    </location>
</feature>
<evidence type="ECO:0000256" key="6">
    <source>
        <dbReference type="SAM" id="SignalP"/>
    </source>
</evidence>
<dbReference type="Pfam" id="PF07732">
    <property type="entry name" value="Cu-oxidase_3"/>
    <property type="match status" value="1"/>
</dbReference>
<keyword evidence="2" id="KW-0479">Metal-binding</keyword>
<evidence type="ECO:0000259" key="7">
    <source>
        <dbReference type="Pfam" id="PF00394"/>
    </source>
</evidence>
<dbReference type="FunFam" id="2.60.40.420:FF:000045">
    <property type="entry name" value="Laccase 2"/>
    <property type="match status" value="1"/>
</dbReference>
<dbReference type="SUPFAM" id="SSF49503">
    <property type="entry name" value="Cupredoxins"/>
    <property type="match status" value="3"/>
</dbReference>
<evidence type="ECO:0000259" key="11">
    <source>
        <dbReference type="Pfam" id="PF08512"/>
    </source>
</evidence>
<feature type="compositionally biased region" description="Basic and acidic residues" evidence="5">
    <location>
        <begin position="1240"/>
        <end position="1253"/>
    </location>
</feature>